<dbReference type="AlphaFoldDB" id="A0A3R9C1U0"/>
<sequence>MALMSAINTDRPAVIAIKTLRSMTADPHIAWNGVLIGVKPGGCDPKVMPAIIGRARRLLAD</sequence>
<evidence type="ECO:0000313" key="1">
    <source>
        <dbReference type="EMBL" id="RSB79018.1"/>
    </source>
</evidence>
<comment type="caution">
    <text evidence="1">The sequence shown here is derived from an EMBL/GenBank/DDBJ whole genome shotgun (WGS) entry which is preliminary data.</text>
</comment>
<protein>
    <submittedName>
        <fullName evidence="1">Uncharacterized protein</fullName>
    </submittedName>
</protein>
<proteinExistence type="predicted"/>
<evidence type="ECO:0000313" key="2">
    <source>
        <dbReference type="Proteomes" id="UP000277279"/>
    </source>
</evidence>
<accession>A0A3R9C1U0</accession>
<organism evidence="1 2">
    <name type="scientific">Rhizobium pisi</name>
    <dbReference type="NCBI Taxonomy" id="574561"/>
    <lineage>
        <taxon>Bacteria</taxon>
        <taxon>Pseudomonadati</taxon>
        <taxon>Pseudomonadota</taxon>
        <taxon>Alphaproteobacteria</taxon>
        <taxon>Hyphomicrobiales</taxon>
        <taxon>Rhizobiaceae</taxon>
        <taxon>Rhizobium/Agrobacterium group</taxon>
        <taxon>Rhizobium</taxon>
    </lineage>
</organism>
<reference evidence="1 2" key="1">
    <citation type="submission" date="2018-11" db="EMBL/GenBank/DDBJ databases">
        <authorList>
            <person name="Huo Y."/>
        </authorList>
    </citation>
    <scope>NUCLEOTIDE SEQUENCE [LARGE SCALE GENOMIC DNA]</scope>
    <source>
        <strain evidence="1 2">DSM 30132</strain>
    </source>
</reference>
<dbReference type="EMBL" id="RJJT01000009">
    <property type="protein sequence ID" value="RSB79018.1"/>
    <property type="molecule type" value="Genomic_DNA"/>
</dbReference>
<gene>
    <name evidence="1" type="ORF">EFD55_13925</name>
</gene>
<dbReference type="Proteomes" id="UP000277279">
    <property type="component" value="Unassembled WGS sequence"/>
</dbReference>
<name>A0A3R9C1U0_9HYPH</name>